<dbReference type="Pfam" id="PF00072">
    <property type="entry name" value="Response_reg"/>
    <property type="match status" value="1"/>
</dbReference>
<keyword evidence="2" id="KW-0597">Phosphoprotein</keyword>
<evidence type="ECO:0000259" key="5">
    <source>
        <dbReference type="PROSITE" id="PS50110"/>
    </source>
</evidence>
<dbReference type="SMART" id="SM00448">
    <property type="entry name" value="REC"/>
    <property type="match status" value="1"/>
</dbReference>
<dbReference type="InterPro" id="IPR001867">
    <property type="entry name" value="OmpR/PhoB-type_DNA-bd"/>
</dbReference>
<accession>A0ABP4CJ00</accession>
<feature type="compositionally biased region" description="Pro residues" evidence="4">
    <location>
        <begin position="307"/>
        <end position="325"/>
    </location>
</feature>
<keyword evidence="8" id="KW-1185">Reference proteome</keyword>
<feature type="domain" description="Response regulatory" evidence="5">
    <location>
        <begin position="8"/>
        <end position="122"/>
    </location>
</feature>
<feature type="modified residue" description="4-aspartylphosphate" evidence="2">
    <location>
        <position position="57"/>
    </location>
</feature>
<evidence type="ECO:0000256" key="3">
    <source>
        <dbReference type="PROSITE-ProRule" id="PRU01091"/>
    </source>
</evidence>
<dbReference type="EMBL" id="BAAAIE010000001">
    <property type="protein sequence ID" value="GAA0968321.1"/>
    <property type="molecule type" value="Genomic_DNA"/>
</dbReference>
<protein>
    <submittedName>
        <fullName evidence="7">Uncharacterized protein</fullName>
    </submittedName>
</protein>
<proteinExistence type="predicted"/>
<evidence type="ECO:0000259" key="6">
    <source>
        <dbReference type="PROSITE" id="PS51755"/>
    </source>
</evidence>
<keyword evidence="1 3" id="KW-0238">DNA-binding</keyword>
<name>A0ABP4CJ00_9ACTN</name>
<dbReference type="InterPro" id="IPR036388">
    <property type="entry name" value="WH-like_DNA-bd_sf"/>
</dbReference>
<dbReference type="Gene3D" id="3.40.50.2300">
    <property type="match status" value="1"/>
</dbReference>
<dbReference type="Gene3D" id="1.10.10.10">
    <property type="entry name" value="Winged helix-like DNA-binding domain superfamily/Winged helix DNA-binding domain"/>
    <property type="match status" value="1"/>
</dbReference>
<dbReference type="SUPFAM" id="SSF52172">
    <property type="entry name" value="CheY-like"/>
    <property type="match status" value="1"/>
</dbReference>
<comment type="caution">
    <text evidence="7">The sequence shown here is derived from an EMBL/GenBank/DDBJ whole genome shotgun (WGS) entry which is preliminary data.</text>
</comment>
<dbReference type="PANTHER" id="PTHR48111">
    <property type="entry name" value="REGULATOR OF RPOS"/>
    <property type="match status" value="1"/>
</dbReference>
<organism evidence="7 8">
    <name type="scientific">Streptomyces rhizosphaericus</name>
    <dbReference type="NCBI Taxonomy" id="114699"/>
    <lineage>
        <taxon>Bacteria</taxon>
        <taxon>Bacillati</taxon>
        <taxon>Actinomycetota</taxon>
        <taxon>Actinomycetes</taxon>
        <taxon>Kitasatosporales</taxon>
        <taxon>Streptomycetaceae</taxon>
        <taxon>Streptomyces</taxon>
        <taxon>Streptomyces violaceusniger group</taxon>
    </lineage>
</organism>
<dbReference type="PANTHER" id="PTHR48111:SF36">
    <property type="entry name" value="TRANSCRIPTIONAL REGULATORY PROTEIN CUTR"/>
    <property type="match status" value="1"/>
</dbReference>
<evidence type="ECO:0000256" key="4">
    <source>
        <dbReference type="SAM" id="MobiDB-lite"/>
    </source>
</evidence>
<feature type="region of interest" description="Disordered" evidence="4">
    <location>
        <begin position="375"/>
        <end position="418"/>
    </location>
</feature>
<feature type="compositionally biased region" description="Basic residues" evidence="4">
    <location>
        <begin position="277"/>
        <end position="287"/>
    </location>
</feature>
<feature type="compositionally biased region" description="Low complexity" evidence="4">
    <location>
        <begin position="326"/>
        <end position="335"/>
    </location>
</feature>
<evidence type="ECO:0000313" key="7">
    <source>
        <dbReference type="EMBL" id="GAA0968321.1"/>
    </source>
</evidence>
<dbReference type="CDD" id="cd00383">
    <property type="entry name" value="trans_reg_C"/>
    <property type="match status" value="1"/>
</dbReference>
<evidence type="ECO:0000313" key="8">
    <source>
        <dbReference type="Proteomes" id="UP001500033"/>
    </source>
</evidence>
<dbReference type="InterPro" id="IPR011006">
    <property type="entry name" value="CheY-like_superfamily"/>
</dbReference>
<feature type="compositionally biased region" description="Basic and acidic residues" evidence="4">
    <location>
        <begin position="396"/>
        <end position="418"/>
    </location>
</feature>
<feature type="domain" description="OmpR/PhoB-type" evidence="6">
    <location>
        <begin position="130"/>
        <end position="177"/>
    </location>
</feature>
<dbReference type="InterPro" id="IPR001789">
    <property type="entry name" value="Sig_transdc_resp-reg_receiver"/>
</dbReference>
<feature type="region of interest" description="Disordered" evidence="4">
    <location>
        <begin position="228"/>
        <end position="350"/>
    </location>
</feature>
<dbReference type="PROSITE" id="PS51755">
    <property type="entry name" value="OMPR_PHOB"/>
    <property type="match status" value="1"/>
</dbReference>
<reference evidence="8" key="1">
    <citation type="journal article" date="2019" name="Int. J. Syst. Evol. Microbiol.">
        <title>The Global Catalogue of Microorganisms (GCM) 10K type strain sequencing project: providing services to taxonomists for standard genome sequencing and annotation.</title>
        <authorList>
            <consortium name="The Broad Institute Genomics Platform"/>
            <consortium name="The Broad Institute Genome Sequencing Center for Infectious Disease"/>
            <person name="Wu L."/>
            <person name="Ma J."/>
        </authorList>
    </citation>
    <scope>NUCLEOTIDE SEQUENCE [LARGE SCALE GENOMIC DNA]</scope>
    <source>
        <strain evidence="8">JCM 11445</strain>
    </source>
</reference>
<evidence type="ECO:0000256" key="1">
    <source>
        <dbReference type="ARBA" id="ARBA00023125"/>
    </source>
</evidence>
<feature type="DNA-binding region" description="OmpR/PhoB-type" evidence="3">
    <location>
        <begin position="130"/>
        <end position="177"/>
    </location>
</feature>
<dbReference type="Proteomes" id="UP001500033">
    <property type="component" value="Unassembled WGS sequence"/>
</dbReference>
<dbReference type="PROSITE" id="PS50110">
    <property type="entry name" value="RESPONSE_REGULATORY"/>
    <property type="match status" value="1"/>
</dbReference>
<sequence>MAREAITRVLVIEDERGLAAALAHGLAEEGFATDVAYDGVDGLWRVVNEPYDVIVLDIMLPGLSGYEILKRLRAASVWTPVLMLTAMDGEYDEADALDIGADDYLSKPFSYVVLVAHLRALLRRGAPARPAVLAADDLTLDPASRRCRRAGRELALTAREFTLLEFLIRHRDEVVSKTAPHRRANYTAHGPGEALSLTLDRGSASGPGVAALSQALDWGLGLRSRTKALSQTPKPGLRPSPRTRGSAPSRGIGMRLRRVVGLRPVTPGSRGGAPATRRSRTCMLRKGRGGESIGMRLRRMPRRPTGPSAPPHPAAPPAQQSPPGPGRSRSGGPTARRARQSVARRPLPVGGEDRRLALSLRHDLVVGVVRGHPERLVVGGQSRPQGRPGGATAPGEGRHPAEEAHERGEHTGDDQIRQ</sequence>
<dbReference type="InterPro" id="IPR039420">
    <property type="entry name" value="WalR-like"/>
</dbReference>
<evidence type="ECO:0000256" key="2">
    <source>
        <dbReference type="PROSITE-ProRule" id="PRU00169"/>
    </source>
</evidence>
<gene>
    <name evidence="7" type="ORF">GCM10009576_004410</name>
</gene>